<accession>A0ABN3ACL8</accession>
<evidence type="ECO:0000259" key="5">
    <source>
        <dbReference type="PROSITE" id="PS50977"/>
    </source>
</evidence>
<evidence type="ECO:0000313" key="7">
    <source>
        <dbReference type="Proteomes" id="UP001501020"/>
    </source>
</evidence>
<dbReference type="Proteomes" id="UP001501020">
    <property type="component" value="Unassembled WGS sequence"/>
</dbReference>
<evidence type="ECO:0000256" key="2">
    <source>
        <dbReference type="ARBA" id="ARBA00023125"/>
    </source>
</evidence>
<keyword evidence="3" id="KW-0804">Transcription</keyword>
<dbReference type="Gene3D" id="1.10.357.10">
    <property type="entry name" value="Tetracycline Repressor, domain 2"/>
    <property type="match status" value="1"/>
</dbReference>
<keyword evidence="1" id="KW-0805">Transcription regulation</keyword>
<dbReference type="InterPro" id="IPR001647">
    <property type="entry name" value="HTH_TetR"/>
</dbReference>
<keyword evidence="7" id="KW-1185">Reference proteome</keyword>
<evidence type="ECO:0000256" key="4">
    <source>
        <dbReference type="PROSITE-ProRule" id="PRU00335"/>
    </source>
</evidence>
<proteinExistence type="predicted"/>
<evidence type="ECO:0000313" key="6">
    <source>
        <dbReference type="EMBL" id="GAA2159642.1"/>
    </source>
</evidence>
<dbReference type="EMBL" id="BAAAMR010000086">
    <property type="protein sequence ID" value="GAA2159642.1"/>
    <property type="molecule type" value="Genomic_DNA"/>
</dbReference>
<protein>
    <recommendedName>
        <fullName evidence="5">HTH tetR-type domain-containing protein</fullName>
    </recommendedName>
</protein>
<evidence type="ECO:0000256" key="1">
    <source>
        <dbReference type="ARBA" id="ARBA00023015"/>
    </source>
</evidence>
<reference evidence="6 7" key="1">
    <citation type="journal article" date="2019" name="Int. J. Syst. Evol. Microbiol.">
        <title>The Global Catalogue of Microorganisms (GCM) 10K type strain sequencing project: providing services to taxonomists for standard genome sequencing and annotation.</title>
        <authorList>
            <consortium name="The Broad Institute Genomics Platform"/>
            <consortium name="The Broad Institute Genome Sequencing Center for Infectious Disease"/>
            <person name="Wu L."/>
            <person name="Ma J."/>
        </authorList>
    </citation>
    <scope>NUCLEOTIDE SEQUENCE [LARGE SCALE GENOMIC DNA]</scope>
    <source>
        <strain evidence="6 7">JCM 13850</strain>
    </source>
</reference>
<gene>
    <name evidence="6" type="ORF">GCM10009727_71700</name>
</gene>
<organism evidence="6 7">
    <name type="scientific">Actinomadura napierensis</name>
    <dbReference type="NCBI Taxonomy" id="267854"/>
    <lineage>
        <taxon>Bacteria</taxon>
        <taxon>Bacillati</taxon>
        <taxon>Actinomycetota</taxon>
        <taxon>Actinomycetes</taxon>
        <taxon>Streptosporangiales</taxon>
        <taxon>Thermomonosporaceae</taxon>
        <taxon>Actinomadura</taxon>
    </lineage>
</organism>
<dbReference type="InterPro" id="IPR009057">
    <property type="entry name" value="Homeodomain-like_sf"/>
</dbReference>
<dbReference type="Pfam" id="PF00440">
    <property type="entry name" value="TetR_N"/>
    <property type="match status" value="1"/>
</dbReference>
<dbReference type="PROSITE" id="PS50977">
    <property type="entry name" value="HTH_TETR_2"/>
    <property type="match status" value="1"/>
</dbReference>
<comment type="caution">
    <text evidence="6">The sequence shown here is derived from an EMBL/GenBank/DDBJ whole genome shotgun (WGS) entry which is preliminary data.</text>
</comment>
<keyword evidence="2 4" id="KW-0238">DNA-binding</keyword>
<evidence type="ECO:0000256" key="3">
    <source>
        <dbReference type="ARBA" id="ARBA00023163"/>
    </source>
</evidence>
<sequence length="218" mass="23011">MNENPAPGQVGDVASRIAQRALAKRGADYADEVRRLLDAALDVMKERGTASRPRVADIVSAAGLSNEAFYRHFPSKDALVAALLEDGAERLYSYVAHQMAKEPTPEGKVRRWVQGVLSQADEEIAATTRAVLWNAGAVSEVVGSVPPTPSDRLAELLPGPLRELGSADPAFDASLAAYATFGKLGGYLWSGSGPTDGDIGRITAFCLRAITPMDGGST</sequence>
<feature type="DNA-binding region" description="H-T-H motif" evidence="4">
    <location>
        <begin position="54"/>
        <end position="73"/>
    </location>
</feature>
<feature type="domain" description="HTH tetR-type" evidence="5">
    <location>
        <begin position="30"/>
        <end position="91"/>
    </location>
</feature>
<dbReference type="PANTHER" id="PTHR30055:SF234">
    <property type="entry name" value="HTH-TYPE TRANSCRIPTIONAL REGULATOR BETI"/>
    <property type="match status" value="1"/>
</dbReference>
<name>A0ABN3ACL8_9ACTN</name>
<dbReference type="InterPro" id="IPR050109">
    <property type="entry name" value="HTH-type_TetR-like_transc_reg"/>
</dbReference>
<dbReference type="PANTHER" id="PTHR30055">
    <property type="entry name" value="HTH-TYPE TRANSCRIPTIONAL REGULATOR RUTR"/>
    <property type="match status" value="1"/>
</dbReference>
<dbReference type="RefSeq" id="WP_344277861.1">
    <property type="nucleotide sequence ID" value="NZ_BAAAMR010000086.1"/>
</dbReference>
<dbReference type="SUPFAM" id="SSF46689">
    <property type="entry name" value="Homeodomain-like"/>
    <property type="match status" value="1"/>
</dbReference>